<evidence type="ECO:0000313" key="12">
    <source>
        <dbReference type="EMBL" id="RKQ56984.1"/>
    </source>
</evidence>
<comment type="similarity">
    <text evidence="3 10">Belongs to the FliL family.</text>
</comment>
<evidence type="ECO:0000256" key="8">
    <source>
        <dbReference type="ARBA" id="ARBA00022989"/>
    </source>
</evidence>
<keyword evidence="4" id="KW-1003">Cell membrane</keyword>
<dbReference type="GO" id="GO:0005886">
    <property type="term" value="C:plasma membrane"/>
    <property type="evidence" value="ECO:0007669"/>
    <property type="project" value="UniProtKB-SubCell"/>
</dbReference>
<evidence type="ECO:0000256" key="6">
    <source>
        <dbReference type="ARBA" id="ARBA00022692"/>
    </source>
</evidence>
<keyword evidence="5 10" id="KW-0145">Chemotaxis</keyword>
<dbReference type="Proteomes" id="UP000279384">
    <property type="component" value="Unassembled WGS sequence"/>
</dbReference>
<dbReference type="GO" id="GO:0006935">
    <property type="term" value="P:chemotaxis"/>
    <property type="evidence" value="ECO:0007669"/>
    <property type="project" value="UniProtKB-KW"/>
</dbReference>
<name>A0A495B9Y1_VOGIN</name>
<evidence type="ECO:0000256" key="1">
    <source>
        <dbReference type="ARBA" id="ARBA00002254"/>
    </source>
</evidence>
<keyword evidence="14" id="KW-1185">Reference proteome</keyword>
<evidence type="ECO:0000313" key="14">
    <source>
        <dbReference type="Proteomes" id="UP001221566"/>
    </source>
</evidence>
<evidence type="ECO:0000256" key="3">
    <source>
        <dbReference type="ARBA" id="ARBA00008281"/>
    </source>
</evidence>
<protein>
    <recommendedName>
        <fullName evidence="10">Flagellar protein FliL</fullName>
    </recommendedName>
</protein>
<dbReference type="Proteomes" id="UP001221566">
    <property type="component" value="Unassembled WGS sequence"/>
</dbReference>
<evidence type="ECO:0000256" key="9">
    <source>
        <dbReference type="ARBA" id="ARBA00023136"/>
    </source>
</evidence>
<keyword evidence="12" id="KW-0282">Flagellum</keyword>
<keyword evidence="10" id="KW-0997">Cell inner membrane</keyword>
<evidence type="ECO:0000256" key="7">
    <source>
        <dbReference type="ARBA" id="ARBA00022779"/>
    </source>
</evidence>
<gene>
    <name evidence="12" type="ORF">C8E02_2438</name>
    <name evidence="11" type="ORF">PQU93_10860</name>
</gene>
<evidence type="ECO:0000256" key="2">
    <source>
        <dbReference type="ARBA" id="ARBA00004162"/>
    </source>
</evidence>
<evidence type="ECO:0000256" key="4">
    <source>
        <dbReference type="ARBA" id="ARBA00022475"/>
    </source>
</evidence>
<organism evidence="12 13">
    <name type="scientific">Vogesella indigofera</name>
    <name type="common">Pseudomonas indigofera</name>
    <dbReference type="NCBI Taxonomy" id="45465"/>
    <lineage>
        <taxon>Bacteria</taxon>
        <taxon>Pseudomonadati</taxon>
        <taxon>Pseudomonadota</taxon>
        <taxon>Betaproteobacteria</taxon>
        <taxon>Neisseriales</taxon>
        <taxon>Chromobacteriaceae</taxon>
        <taxon>Vogesella</taxon>
    </lineage>
</organism>
<keyword evidence="12" id="KW-0966">Cell projection</keyword>
<dbReference type="Pfam" id="PF03748">
    <property type="entry name" value="FliL"/>
    <property type="match status" value="1"/>
</dbReference>
<evidence type="ECO:0000256" key="10">
    <source>
        <dbReference type="RuleBase" id="RU364125"/>
    </source>
</evidence>
<dbReference type="InterPro" id="IPR005503">
    <property type="entry name" value="FliL"/>
</dbReference>
<dbReference type="PANTHER" id="PTHR35091:SF2">
    <property type="entry name" value="FLAGELLAR PROTEIN FLIL"/>
    <property type="match status" value="1"/>
</dbReference>
<dbReference type="EMBL" id="JAQQKY010000005">
    <property type="protein sequence ID" value="MDC7691282.1"/>
    <property type="molecule type" value="Genomic_DNA"/>
</dbReference>
<reference evidence="11 14" key="2">
    <citation type="submission" date="2023-01" db="EMBL/GenBank/DDBJ databases">
        <title>Novel species of the genus Vogesella isolated from rivers.</title>
        <authorList>
            <person name="Lu H."/>
        </authorList>
    </citation>
    <scope>NUCLEOTIDE SEQUENCE [LARGE SCALE GENOMIC DNA]</scope>
    <source>
        <strain evidence="11 14">SH7W</strain>
    </source>
</reference>
<dbReference type="RefSeq" id="WP_120810984.1">
    <property type="nucleotide sequence ID" value="NZ_JAQQKY010000005.1"/>
</dbReference>
<keyword evidence="12" id="KW-0969">Cilium</keyword>
<dbReference type="PANTHER" id="PTHR35091">
    <property type="entry name" value="FLAGELLAR PROTEIN FLIL"/>
    <property type="match status" value="1"/>
</dbReference>
<evidence type="ECO:0000313" key="11">
    <source>
        <dbReference type="EMBL" id="MDC7691282.1"/>
    </source>
</evidence>
<keyword evidence="7 10" id="KW-0283">Flagellar rotation</keyword>
<comment type="subcellular location">
    <subcellularLocation>
        <location evidence="10">Cell inner membrane</location>
    </subcellularLocation>
    <subcellularLocation>
        <location evidence="2">Cell membrane</location>
        <topology evidence="2">Single-pass membrane protein</topology>
    </subcellularLocation>
</comment>
<keyword evidence="6 10" id="KW-0812">Transmembrane</keyword>
<keyword evidence="8 10" id="KW-1133">Transmembrane helix</keyword>
<evidence type="ECO:0000256" key="5">
    <source>
        <dbReference type="ARBA" id="ARBA00022500"/>
    </source>
</evidence>
<dbReference type="AlphaFoldDB" id="A0A495B9Y1"/>
<reference evidence="12 13" key="1">
    <citation type="submission" date="2018-10" db="EMBL/GenBank/DDBJ databases">
        <title>Genomic Encyclopedia of Type Strains, Phase IV (KMG-IV): sequencing the most valuable type-strain genomes for metagenomic binning, comparative biology and taxonomic classification.</title>
        <authorList>
            <person name="Goeker M."/>
        </authorList>
    </citation>
    <scope>NUCLEOTIDE SEQUENCE [LARGE SCALE GENOMIC DNA]</scope>
    <source>
        <strain evidence="12 13">DSM 3303</strain>
    </source>
</reference>
<dbReference type="GO" id="GO:0071978">
    <property type="term" value="P:bacterial-type flagellum-dependent swarming motility"/>
    <property type="evidence" value="ECO:0007669"/>
    <property type="project" value="TreeGrafter"/>
</dbReference>
<dbReference type="GO" id="GO:0009425">
    <property type="term" value="C:bacterial-type flagellum basal body"/>
    <property type="evidence" value="ECO:0007669"/>
    <property type="project" value="InterPro"/>
</dbReference>
<accession>A0A495B9Y1</accession>
<proteinExistence type="inferred from homology"/>
<evidence type="ECO:0000313" key="13">
    <source>
        <dbReference type="Proteomes" id="UP000279384"/>
    </source>
</evidence>
<sequence length="177" mass="19085">MAEKDKKEDVKEAKPAAGGNNKLLLVVIVLLVLVLAAVGGLAAYVFLSNKSAAGADASHATAEHAPEKKEKKEGPPVFEKLEPFVVNLSGGSSMLQIELQAELYDEAAKNNMKAYLPKIRSALILLLSAKTEEELQSADGKIKLKAQIKKIINESMDAGEEEPVENVLFTSFIIQLQ</sequence>
<comment type="function">
    <text evidence="1 10">Controls the rotational direction of flagella during chemotaxis.</text>
</comment>
<comment type="caution">
    <text evidence="12">The sequence shown here is derived from an EMBL/GenBank/DDBJ whole genome shotgun (WGS) entry which is preliminary data.</text>
</comment>
<feature type="transmembrane region" description="Helical" evidence="10">
    <location>
        <begin position="23"/>
        <end position="47"/>
    </location>
</feature>
<dbReference type="EMBL" id="RBID01000016">
    <property type="protein sequence ID" value="RKQ56984.1"/>
    <property type="molecule type" value="Genomic_DNA"/>
</dbReference>
<keyword evidence="9 10" id="KW-0472">Membrane</keyword>